<dbReference type="SUPFAM" id="SSF52058">
    <property type="entry name" value="L domain-like"/>
    <property type="match status" value="2"/>
</dbReference>
<dbReference type="InterPro" id="IPR050333">
    <property type="entry name" value="SLRP"/>
</dbReference>
<evidence type="ECO:0000256" key="1">
    <source>
        <dbReference type="ARBA" id="ARBA00022614"/>
    </source>
</evidence>
<gene>
    <name evidence="5" type="ORF">CHIRRI_LOCUS13550</name>
</gene>
<dbReference type="Pfam" id="PF13855">
    <property type="entry name" value="LRR_8"/>
    <property type="match status" value="3"/>
</dbReference>
<keyword evidence="1" id="KW-0433">Leucine-rich repeat</keyword>
<accession>A0A9N9S5Y8</accession>
<protein>
    <submittedName>
        <fullName evidence="5">Uncharacterized protein</fullName>
    </submittedName>
</protein>
<reference evidence="5" key="2">
    <citation type="submission" date="2022-10" db="EMBL/GenBank/DDBJ databases">
        <authorList>
            <consortium name="ENA_rothamsted_submissions"/>
            <consortium name="culmorum"/>
            <person name="King R."/>
        </authorList>
    </citation>
    <scope>NUCLEOTIDE SEQUENCE</scope>
</reference>
<dbReference type="AlphaFoldDB" id="A0A9N9S5Y8"/>
<dbReference type="InterPro" id="IPR032675">
    <property type="entry name" value="LRR_dom_sf"/>
</dbReference>
<dbReference type="InterPro" id="IPR001611">
    <property type="entry name" value="Leu-rich_rpt"/>
</dbReference>
<feature type="coiled-coil region" evidence="3">
    <location>
        <begin position="245"/>
        <end position="308"/>
    </location>
</feature>
<reference evidence="5" key="1">
    <citation type="submission" date="2022-01" db="EMBL/GenBank/DDBJ databases">
        <authorList>
            <person name="King R."/>
        </authorList>
    </citation>
    <scope>NUCLEOTIDE SEQUENCE</scope>
</reference>
<proteinExistence type="predicted"/>
<evidence type="ECO:0000313" key="5">
    <source>
        <dbReference type="EMBL" id="CAG9810737.1"/>
    </source>
</evidence>
<feature type="signal peptide" evidence="4">
    <location>
        <begin position="1"/>
        <end position="22"/>
    </location>
</feature>
<evidence type="ECO:0000256" key="3">
    <source>
        <dbReference type="SAM" id="Coils"/>
    </source>
</evidence>
<organism evidence="5 6">
    <name type="scientific">Chironomus riparius</name>
    <dbReference type="NCBI Taxonomy" id="315576"/>
    <lineage>
        <taxon>Eukaryota</taxon>
        <taxon>Metazoa</taxon>
        <taxon>Ecdysozoa</taxon>
        <taxon>Arthropoda</taxon>
        <taxon>Hexapoda</taxon>
        <taxon>Insecta</taxon>
        <taxon>Pterygota</taxon>
        <taxon>Neoptera</taxon>
        <taxon>Endopterygota</taxon>
        <taxon>Diptera</taxon>
        <taxon>Nematocera</taxon>
        <taxon>Chironomoidea</taxon>
        <taxon>Chironomidae</taxon>
        <taxon>Chironominae</taxon>
        <taxon>Chironomus</taxon>
    </lineage>
</organism>
<dbReference type="EMBL" id="OU895880">
    <property type="protein sequence ID" value="CAG9810737.1"/>
    <property type="molecule type" value="Genomic_DNA"/>
</dbReference>
<dbReference type="InterPro" id="IPR003591">
    <property type="entry name" value="Leu-rich_rpt_typical-subtyp"/>
</dbReference>
<sequence>MKKLRTFVFLQILIEFITFTNSEVVRCAFQYKNWDDFVGKPYTCVAMNVNFPTKIAVDKVSGRHRANHGNNNVQALDITNQQCEHFPGDFNKIFSNLEGLAIVNSKLKSISKKDLEVFPKLKTINFSNNEIKQLGFALLTSNPLLKKISFAGNPLIGIGSDLLDNFEGLEQVDFSNAGCIDSKGASEDEIETIKGEINEKCPATDEMRSIQESDMKFYFCRDQLDNATASVDVCNVHWENCVLEYEKLEEKQKECESQIEVCEKEGAKECNEKVKALKEQAEVDAAKIKKLEAQIVKLKEDSKELKSNYDRDIVKLQTCKADLKKCSDPKPPAPDTDHKTGQGSGCIDQLQIIIECDQFYGTTCVSESSLIPFEGMTVGGVKLPNGTVVDGSYITELQLSGGAIRAIPDNFGQYFANLVTLIMDNVRVEDINKHSFNGSRKLTNLTMTNGKLTNIHKEAFISAQNIITIDFTKNELTEISEAIQNLVKLQILIVESNQINTIEWKKFGKLKDIEVISVNNNPLEHVDSGFLNTEVFTNLVSVDMMGSKCINLKYPSANAEKIKQALYKDCPFKVSVQCDYKKVGRDYVCEVKEAFMYYENTIISGITGAHLSEDKTVADVTKLIINGQVMHYIPSNLIKQFGKVEKLEIDNSGLLEISHLTGLKEVVIINNNVTTIDDNSFSGSPDVEVLTLTGNKIAKITDGAFANNKDVLTFDISNNQLANFTSTSIQTVLTNGATINLSGNQLTNVVWSYTAPTTSQIIATGNQCIDGKSGKNMQAFVKSIQESCSQKEELECEFKYFDDDYACVVKDLNIISENTKITRVHGIHTESGMTSKTVTKLIIANQNMEYFPINIAEVFPGLQKVEVTSSNLRKISNFVGKNLEWIKITGNKIEAVEGNSFVDSPALNFIDISNNEITKIPRNVFDKNLELLEVNLSNNRLETINWAMFTVMTMLQTVDVSYNKLKQIDWTQITTDLESIDLTGNECINMKYSAEVKDKFMDAINNKCGRETTLSCKFKKVSADYVCYTINLQILNENTRITSIEGKHVVGKTNKDVTRFVSINQNVVYFPINIRKFFTILKVVDIVNQSFRLKVIFLSDTEFTKTSN</sequence>
<keyword evidence="4" id="KW-0732">Signal</keyword>
<keyword evidence="2" id="KW-0677">Repeat</keyword>
<dbReference type="SMART" id="SM00369">
    <property type="entry name" value="LRR_TYP"/>
    <property type="match status" value="7"/>
</dbReference>
<dbReference type="Gene3D" id="3.80.10.10">
    <property type="entry name" value="Ribonuclease Inhibitor"/>
    <property type="match status" value="4"/>
</dbReference>
<keyword evidence="3" id="KW-0175">Coiled coil</keyword>
<dbReference type="Proteomes" id="UP001153620">
    <property type="component" value="Chromosome 4"/>
</dbReference>
<evidence type="ECO:0000313" key="6">
    <source>
        <dbReference type="Proteomes" id="UP001153620"/>
    </source>
</evidence>
<keyword evidence="6" id="KW-1185">Reference proteome</keyword>
<evidence type="ECO:0000256" key="4">
    <source>
        <dbReference type="SAM" id="SignalP"/>
    </source>
</evidence>
<dbReference type="PANTHER" id="PTHR45712">
    <property type="entry name" value="AGAP008170-PA"/>
    <property type="match status" value="1"/>
</dbReference>
<feature type="chain" id="PRO_5040164064" evidence="4">
    <location>
        <begin position="23"/>
        <end position="1108"/>
    </location>
</feature>
<dbReference type="PANTHER" id="PTHR45712:SF22">
    <property type="entry name" value="INSULIN-LIKE GROWTH FACTOR-BINDING PROTEIN COMPLEX ACID LABILE SUBUNIT"/>
    <property type="match status" value="1"/>
</dbReference>
<name>A0A9N9S5Y8_9DIPT</name>
<evidence type="ECO:0000256" key="2">
    <source>
        <dbReference type="ARBA" id="ARBA00022737"/>
    </source>
</evidence>